<proteinExistence type="predicted"/>
<reference evidence="8" key="2">
    <citation type="submission" date="2019-09" db="UniProtKB">
        <authorList>
            <consortium name="WormBaseParasite"/>
        </authorList>
    </citation>
    <scope>IDENTIFICATION</scope>
</reference>
<dbReference type="Proteomes" id="UP000050761">
    <property type="component" value="Unassembled WGS sequence"/>
</dbReference>
<name>A0A183FZI5_HELPZ</name>
<dbReference type="AlphaFoldDB" id="A0A183FZI5"/>
<dbReference type="Pfam" id="PF05978">
    <property type="entry name" value="UNC-93"/>
    <property type="match status" value="1"/>
</dbReference>
<accession>A0A3P7ZE37</accession>
<evidence type="ECO:0000256" key="5">
    <source>
        <dbReference type="SAM" id="Phobius"/>
    </source>
</evidence>
<evidence type="ECO:0000256" key="2">
    <source>
        <dbReference type="ARBA" id="ARBA00022692"/>
    </source>
</evidence>
<dbReference type="InterPro" id="IPR051617">
    <property type="entry name" value="UNC-93-like_regulator"/>
</dbReference>
<dbReference type="EMBL" id="UZAH01028241">
    <property type="protein sequence ID" value="VDO98741.1"/>
    <property type="molecule type" value="Genomic_DNA"/>
</dbReference>
<organism evidence="7 8">
    <name type="scientific">Heligmosomoides polygyrus</name>
    <name type="common">Parasitic roundworm</name>
    <dbReference type="NCBI Taxonomy" id="6339"/>
    <lineage>
        <taxon>Eukaryota</taxon>
        <taxon>Metazoa</taxon>
        <taxon>Ecdysozoa</taxon>
        <taxon>Nematoda</taxon>
        <taxon>Chromadorea</taxon>
        <taxon>Rhabditida</taxon>
        <taxon>Rhabditina</taxon>
        <taxon>Rhabditomorpha</taxon>
        <taxon>Strongyloidea</taxon>
        <taxon>Heligmosomidae</taxon>
        <taxon>Heligmosomoides</taxon>
    </lineage>
</organism>
<protein>
    <submittedName>
        <fullName evidence="8">7TM_GPCR_Srx domain-containing protein</fullName>
    </submittedName>
</protein>
<reference evidence="6 7" key="1">
    <citation type="submission" date="2018-11" db="EMBL/GenBank/DDBJ databases">
        <authorList>
            <consortium name="Pathogen Informatics"/>
        </authorList>
    </citation>
    <scope>NUCLEOTIDE SEQUENCE [LARGE SCALE GENOMIC DNA]</scope>
</reference>
<feature type="transmembrane region" description="Helical" evidence="5">
    <location>
        <begin position="92"/>
        <end position="112"/>
    </location>
</feature>
<evidence type="ECO:0000256" key="4">
    <source>
        <dbReference type="ARBA" id="ARBA00023136"/>
    </source>
</evidence>
<accession>A0A183FZI5</accession>
<dbReference type="InterPro" id="IPR010291">
    <property type="entry name" value="Ion_channel_UNC-93"/>
</dbReference>
<dbReference type="WBParaSite" id="HPBE_0001417101-mRNA-1">
    <property type="protein sequence ID" value="HPBE_0001417101-mRNA-1"/>
    <property type="gene ID" value="HPBE_0001417101"/>
</dbReference>
<keyword evidence="4 5" id="KW-0472">Membrane</keyword>
<dbReference type="GO" id="GO:0016020">
    <property type="term" value="C:membrane"/>
    <property type="evidence" value="ECO:0007669"/>
    <property type="project" value="UniProtKB-SubCell"/>
</dbReference>
<evidence type="ECO:0000313" key="6">
    <source>
        <dbReference type="EMBL" id="VDO98741.1"/>
    </source>
</evidence>
<evidence type="ECO:0000256" key="1">
    <source>
        <dbReference type="ARBA" id="ARBA00004141"/>
    </source>
</evidence>
<feature type="transmembrane region" description="Helical" evidence="5">
    <location>
        <begin position="61"/>
        <end position="80"/>
    </location>
</feature>
<sequence>MPPQRMPLCIWVHLSPLLTADFWFMYFVVALLFQICRCKFLGGFFVSVLSRRYRNFSLTPTMLCHAVCAVIFQGLVFFAFPNWATVMPTGGGGTLFTATVPIAVFCGLLVGLADSTITTARTVVCQIAVPHRRPQAFSLSRLVQVTIFLKYSIMRYAETISHRACCLHLM</sequence>
<keyword evidence="3 5" id="KW-1133">Transmembrane helix</keyword>
<dbReference type="OrthoDB" id="5868289at2759"/>
<comment type="subcellular location">
    <subcellularLocation>
        <location evidence="1">Membrane</location>
        <topology evidence="1">Multi-pass membrane protein</topology>
    </subcellularLocation>
</comment>
<evidence type="ECO:0000313" key="8">
    <source>
        <dbReference type="WBParaSite" id="HPBE_0001417101-mRNA-1"/>
    </source>
</evidence>
<evidence type="ECO:0000313" key="7">
    <source>
        <dbReference type="Proteomes" id="UP000050761"/>
    </source>
</evidence>
<dbReference type="PANTHER" id="PTHR23294">
    <property type="entry name" value="ET TRANSLATION PRODUCT-RELATED"/>
    <property type="match status" value="1"/>
</dbReference>
<keyword evidence="2 5" id="KW-0812">Transmembrane</keyword>
<dbReference type="PANTHER" id="PTHR23294:SF12">
    <property type="entry name" value="ADP,ATP CARRIER PROTEIN"/>
    <property type="match status" value="1"/>
</dbReference>
<keyword evidence="7" id="KW-1185">Reference proteome</keyword>
<evidence type="ECO:0000256" key="3">
    <source>
        <dbReference type="ARBA" id="ARBA00022989"/>
    </source>
</evidence>
<gene>
    <name evidence="6" type="ORF">HPBE_LOCUS14172</name>
</gene>